<gene>
    <name evidence="1" type="ordered locus">Dole_1184</name>
</gene>
<dbReference type="Gene3D" id="3.40.50.1000">
    <property type="entry name" value="HAD superfamily/HAD-like"/>
    <property type="match status" value="1"/>
</dbReference>
<dbReference type="RefSeq" id="WP_012174608.1">
    <property type="nucleotide sequence ID" value="NC_009943.1"/>
</dbReference>
<dbReference type="HOGENOM" id="CLU_142246_0_0_7"/>
<dbReference type="eggNOG" id="COG4087">
    <property type="taxonomic scope" value="Bacteria"/>
</dbReference>
<evidence type="ECO:0000313" key="2">
    <source>
        <dbReference type="Proteomes" id="UP000008561"/>
    </source>
</evidence>
<dbReference type="KEGG" id="dol:Dole_1184"/>
<dbReference type="InterPro" id="IPR036412">
    <property type="entry name" value="HAD-like_sf"/>
</dbReference>
<dbReference type="SUPFAM" id="SSF56784">
    <property type="entry name" value="HAD-like"/>
    <property type="match status" value="1"/>
</dbReference>
<proteinExistence type="predicted"/>
<dbReference type="InterPro" id="IPR023214">
    <property type="entry name" value="HAD_sf"/>
</dbReference>
<organism evidence="1 2">
    <name type="scientific">Desulfosudis oleivorans (strain DSM 6200 / JCM 39069 / Hxd3)</name>
    <name type="common">Desulfococcus oleovorans</name>
    <dbReference type="NCBI Taxonomy" id="96561"/>
    <lineage>
        <taxon>Bacteria</taxon>
        <taxon>Pseudomonadati</taxon>
        <taxon>Thermodesulfobacteriota</taxon>
        <taxon>Desulfobacteria</taxon>
        <taxon>Desulfobacterales</taxon>
        <taxon>Desulfosudaceae</taxon>
        <taxon>Desulfosudis</taxon>
    </lineage>
</organism>
<accession>A8ZXN2</accession>
<dbReference type="Proteomes" id="UP000008561">
    <property type="component" value="Chromosome"/>
</dbReference>
<dbReference type="OrthoDB" id="159409at2"/>
<name>A8ZXN2_DESOH</name>
<reference evidence="1 2" key="1">
    <citation type="submission" date="2007-10" db="EMBL/GenBank/DDBJ databases">
        <title>Complete sequence of Desulfococcus oleovorans Hxd3.</title>
        <authorList>
            <consortium name="US DOE Joint Genome Institute"/>
            <person name="Copeland A."/>
            <person name="Lucas S."/>
            <person name="Lapidus A."/>
            <person name="Barry K."/>
            <person name="Glavina del Rio T."/>
            <person name="Dalin E."/>
            <person name="Tice H."/>
            <person name="Pitluck S."/>
            <person name="Kiss H."/>
            <person name="Brettin T."/>
            <person name="Bruce D."/>
            <person name="Detter J.C."/>
            <person name="Han C."/>
            <person name="Schmutz J."/>
            <person name="Larimer F."/>
            <person name="Land M."/>
            <person name="Hauser L."/>
            <person name="Kyrpides N."/>
            <person name="Kim E."/>
            <person name="Wawrik B."/>
            <person name="Richardson P."/>
        </authorList>
    </citation>
    <scope>NUCLEOTIDE SEQUENCE [LARGE SCALE GENOMIC DNA]</scope>
    <source>
        <strain evidence="2">DSM 6200 / JCM 39069 / Hxd3</strain>
    </source>
</reference>
<evidence type="ECO:0008006" key="3">
    <source>
        <dbReference type="Google" id="ProtNLM"/>
    </source>
</evidence>
<protein>
    <recommendedName>
        <fullName evidence="3">ATPase P</fullName>
    </recommendedName>
</protein>
<dbReference type="AlphaFoldDB" id="A8ZXN2"/>
<dbReference type="Pfam" id="PF08282">
    <property type="entry name" value="Hydrolase_3"/>
    <property type="match status" value="1"/>
</dbReference>
<sequence>MIQITIPGYKTLHLSHLVMDYNGTLACDGKLIDGVADLLHRLSKELSIHVLTADTFGLAKAQLEGLPLSLCILPEEKQDKGKLNHIQQLGADTVVAIGNGRNDKLMLEHAALGIALLQEEGACAETLTAAHMVCRTIIDALNLLTNPKRLIAGLRR</sequence>
<dbReference type="EMBL" id="CP000859">
    <property type="protein sequence ID" value="ABW66990.1"/>
    <property type="molecule type" value="Genomic_DNA"/>
</dbReference>
<keyword evidence="2" id="KW-1185">Reference proteome</keyword>
<dbReference type="STRING" id="96561.Dole_1184"/>
<evidence type="ECO:0000313" key="1">
    <source>
        <dbReference type="EMBL" id="ABW66990.1"/>
    </source>
</evidence>